<proteinExistence type="inferred from homology"/>
<evidence type="ECO:0000313" key="4">
    <source>
        <dbReference type="EMBL" id="MBK1621594.1"/>
    </source>
</evidence>
<dbReference type="Gene3D" id="3.40.309.10">
    <property type="entry name" value="Aldehyde Dehydrogenase, Chain A, domain 2"/>
    <property type="match status" value="1"/>
</dbReference>
<comment type="similarity">
    <text evidence="1">Belongs to the aldehyde dehydrogenase family.</text>
</comment>
<comment type="caution">
    <text evidence="4">The sequence shown here is derived from an EMBL/GenBank/DDBJ whole genome shotgun (WGS) entry which is preliminary data.</text>
</comment>
<dbReference type="PANTHER" id="PTHR42991:SF1">
    <property type="entry name" value="ALDEHYDE DEHYDROGENASE"/>
    <property type="match status" value="1"/>
</dbReference>
<evidence type="ECO:0000259" key="3">
    <source>
        <dbReference type="Pfam" id="PF00171"/>
    </source>
</evidence>
<dbReference type="InterPro" id="IPR016161">
    <property type="entry name" value="Ald_DH/histidinol_DH"/>
</dbReference>
<keyword evidence="2" id="KW-0560">Oxidoreductase</keyword>
<sequence length="287" mass="30617">MLREAGLPPAWAQALVTDSPATAEALATDPRVAFLSFIGSARVGWHLRSRLAPGARCALEHGGVAPVLVDRGVDLQQVVPLLAKGGLYHAGQVCVSVQRVYVHQDQALTLAQALAETAAGMQVDDPTLAETAIGPLIRPAEVERVDQWVREAVGQGGTLLCGGEPLSRTCYAPTVLFDPPATAKVSSQEIFGPVICVYPYVEVDAAIEAANALPFAFQAAVFTRELAFARHAASRLAASAVMINDHTAFRTDWMPFAGLRQSGLGTGGMPYSFEEMRIEKLVVWRAD</sequence>
<evidence type="ECO:0000256" key="2">
    <source>
        <dbReference type="ARBA" id="ARBA00023002"/>
    </source>
</evidence>
<dbReference type="Pfam" id="PF00171">
    <property type="entry name" value="Aldedh"/>
    <property type="match status" value="1"/>
</dbReference>
<reference evidence="4 5" key="1">
    <citation type="journal article" date="2020" name="Microorganisms">
        <title>Osmotic Adaptation and Compatible Solute Biosynthesis of Phototrophic Bacteria as Revealed from Genome Analyses.</title>
        <authorList>
            <person name="Imhoff J.F."/>
            <person name="Rahn T."/>
            <person name="Kunzel S."/>
            <person name="Keller A."/>
            <person name="Neulinger S.C."/>
        </authorList>
    </citation>
    <scope>NUCLEOTIDE SEQUENCE [LARGE SCALE GENOMIC DNA]</scope>
    <source>
        <strain evidence="4 5">DSM 25653</strain>
    </source>
</reference>
<dbReference type="Proteomes" id="UP001138768">
    <property type="component" value="Unassembled WGS sequence"/>
</dbReference>
<dbReference type="EMBL" id="NRRY01000087">
    <property type="protein sequence ID" value="MBK1621594.1"/>
    <property type="molecule type" value="Genomic_DNA"/>
</dbReference>
<dbReference type="Gene3D" id="3.40.605.10">
    <property type="entry name" value="Aldehyde Dehydrogenase, Chain A, domain 1"/>
    <property type="match status" value="1"/>
</dbReference>
<evidence type="ECO:0000256" key="1">
    <source>
        <dbReference type="ARBA" id="ARBA00009986"/>
    </source>
</evidence>
<dbReference type="InterPro" id="IPR016162">
    <property type="entry name" value="Ald_DH_N"/>
</dbReference>
<dbReference type="InterPro" id="IPR015590">
    <property type="entry name" value="Aldehyde_DH_dom"/>
</dbReference>
<dbReference type="InterPro" id="IPR016163">
    <property type="entry name" value="Ald_DH_C"/>
</dbReference>
<accession>A0A9X0WDT4</accession>
<feature type="domain" description="Aldehyde dehydrogenase" evidence="3">
    <location>
        <begin position="2"/>
        <end position="277"/>
    </location>
</feature>
<dbReference type="InterPro" id="IPR051020">
    <property type="entry name" value="ALDH-related_metabolic_enz"/>
</dbReference>
<dbReference type="AlphaFoldDB" id="A0A9X0WDT4"/>
<organism evidence="4 5">
    <name type="scientific">Lamprobacter modestohalophilus</name>
    <dbReference type="NCBI Taxonomy" id="1064514"/>
    <lineage>
        <taxon>Bacteria</taxon>
        <taxon>Pseudomonadati</taxon>
        <taxon>Pseudomonadota</taxon>
        <taxon>Gammaproteobacteria</taxon>
        <taxon>Chromatiales</taxon>
        <taxon>Chromatiaceae</taxon>
        <taxon>Lamprobacter</taxon>
    </lineage>
</organism>
<protein>
    <recommendedName>
        <fullName evidence="3">Aldehyde dehydrogenase domain-containing protein</fullName>
    </recommendedName>
</protein>
<evidence type="ECO:0000313" key="5">
    <source>
        <dbReference type="Proteomes" id="UP001138768"/>
    </source>
</evidence>
<keyword evidence="5" id="KW-1185">Reference proteome</keyword>
<dbReference type="GO" id="GO:0008911">
    <property type="term" value="F:lactaldehyde dehydrogenase (NAD+) activity"/>
    <property type="evidence" value="ECO:0007669"/>
    <property type="project" value="TreeGrafter"/>
</dbReference>
<dbReference type="SUPFAM" id="SSF53720">
    <property type="entry name" value="ALDH-like"/>
    <property type="match status" value="1"/>
</dbReference>
<dbReference type="PANTHER" id="PTHR42991">
    <property type="entry name" value="ALDEHYDE DEHYDROGENASE"/>
    <property type="match status" value="1"/>
</dbReference>
<name>A0A9X0WDT4_9GAMM</name>
<gene>
    <name evidence="4" type="ORF">CKO42_24960</name>
</gene>